<comment type="caution">
    <text evidence="5">Lacks conserved residue(s) required for the propagation of feature annotation.</text>
</comment>
<evidence type="ECO:0000256" key="4">
    <source>
        <dbReference type="ARBA" id="ARBA00022825"/>
    </source>
</evidence>
<organism evidence="8 9">
    <name type="scientific">Actinoplanes regularis</name>
    <dbReference type="NCBI Taxonomy" id="52697"/>
    <lineage>
        <taxon>Bacteria</taxon>
        <taxon>Bacillati</taxon>
        <taxon>Actinomycetota</taxon>
        <taxon>Actinomycetes</taxon>
        <taxon>Micromonosporales</taxon>
        <taxon>Micromonosporaceae</taxon>
        <taxon>Actinoplanes</taxon>
    </lineage>
</organism>
<evidence type="ECO:0000259" key="7">
    <source>
        <dbReference type="Pfam" id="PF00082"/>
    </source>
</evidence>
<gene>
    <name evidence="8" type="ORF">SAMN06264365_13081</name>
</gene>
<dbReference type="EMBL" id="FZNR01000030">
    <property type="protein sequence ID" value="SNS96192.1"/>
    <property type="molecule type" value="Genomic_DNA"/>
</dbReference>
<dbReference type="GO" id="GO:0006508">
    <property type="term" value="P:proteolysis"/>
    <property type="evidence" value="ECO:0007669"/>
    <property type="project" value="UniProtKB-KW"/>
</dbReference>
<dbReference type="InterPro" id="IPR036852">
    <property type="entry name" value="Peptidase_S8/S53_dom_sf"/>
</dbReference>
<evidence type="ECO:0000313" key="8">
    <source>
        <dbReference type="EMBL" id="SNS96192.1"/>
    </source>
</evidence>
<dbReference type="InterPro" id="IPR000209">
    <property type="entry name" value="Peptidase_S8/S53_dom"/>
</dbReference>
<accession>A0A239IS28</accession>
<evidence type="ECO:0000256" key="2">
    <source>
        <dbReference type="ARBA" id="ARBA00022670"/>
    </source>
</evidence>
<evidence type="ECO:0000256" key="5">
    <source>
        <dbReference type="PROSITE-ProRule" id="PRU01240"/>
    </source>
</evidence>
<dbReference type="PROSITE" id="PS51892">
    <property type="entry name" value="SUBTILASE"/>
    <property type="match status" value="1"/>
</dbReference>
<dbReference type="GO" id="GO:0004252">
    <property type="term" value="F:serine-type endopeptidase activity"/>
    <property type="evidence" value="ECO:0007669"/>
    <property type="project" value="InterPro"/>
</dbReference>
<evidence type="ECO:0000256" key="3">
    <source>
        <dbReference type="ARBA" id="ARBA00022801"/>
    </source>
</evidence>
<dbReference type="Proteomes" id="UP000198415">
    <property type="component" value="Unassembled WGS sequence"/>
</dbReference>
<sequence>MTEGNHARDDAGDAGRSPDSVRSRTGRYLVAPTGWVTAADAAADPMAREQKLIEALRRNPDLRVLRVVRSSVSEAVAAEGHAGSVGLRYPTVAVVETTPEQATILAARPEFHVDIDQPLKQLESLPPWPATDASSFDEFTQVRFQARNEEGEPVQDAFLYVHGGAYPVTAHTDAEGFAELTVPAGTLDDVEGVYVRPRADHWSVVVDRPALSHTEINTVVCRRLGEVSEEHPGEDWARQVTGFDRLPPTYRGHGVKIAVVGSGVAAGRLASEQVTGGIDVVGQDDKSWDQDLTGRATHHVALIVGHDGDRLVGVAPEAEVHVCRVFPGGRLSNLIEVLDYCITQEVDIIDLGVYAEQPSVLVAQKLEEVRQAGILCVAAAGDTAGPVGFPGTMPALFTVAAIGRLGTFPPDSAHAAQIAGIPTPEGLFAARSSCCGRKVDAWLPGVAVISAAATGGRVALDGSAVAATYGAALAGLVLAHHPDFRYGFVSRGPARVQRLAQLVRASCRPLAGLPGSGVPDATVAVGLAPPFVSPGEPWTGDPIQVPQYAMPADRLRTGYAEPSPGEQAETLSAALRAAEVLVPELDD</sequence>
<feature type="domain" description="Peptidase S8/S53" evidence="7">
    <location>
        <begin position="252"/>
        <end position="482"/>
    </location>
</feature>
<comment type="similarity">
    <text evidence="1 5">Belongs to the peptidase S8 family.</text>
</comment>
<feature type="compositionally biased region" description="Basic and acidic residues" evidence="6">
    <location>
        <begin position="1"/>
        <end position="13"/>
    </location>
</feature>
<feature type="region of interest" description="Disordered" evidence="6">
    <location>
        <begin position="1"/>
        <end position="24"/>
    </location>
</feature>
<keyword evidence="9" id="KW-1185">Reference proteome</keyword>
<evidence type="ECO:0000256" key="1">
    <source>
        <dbReference type="ARBA" id="ARBA00011073"/>
    </source>
</evidence>
<keyword evidence="2" id="KW-0645">Protease</keyword>
<proteinExistence type="inferred from homology"/>
<dbReference type="SUPFAM" id="SSF52743">
    <property type="entry name" value="Subtilisin-like"/>
    <property type="match status" value="1"/>
</dbReference>
<dbReference type="InterPro" id="IPR050131">
    <property type="entry name" value="Peptidase_S8_subtilisin-like"/>
</dbReference>
<dbReference type="AlphaFoldDB" id="A0A239IS28"/>
<reference evidence="8 9" key="1">
    <citation type="submission" date="2017-06" db="EMBL/GenBank/DDBJ databases">
        <authorList>
            <person name="Kim H.J."/>
            <person name="Triplett B.A."/>
        </authorList>
    </citation>
    <scope>NUCLEOTIDE SEQUENCE [LARGE SCALE GENOMIC DNA]</scope>
    <source>
        <strain evidence="8 9">DSM 43151</strain>
    </source>
</reference>
<keyword evidence="4" id="KW-0720">Serine protease</keyword>
<name>A0A239IS28_9ACTN</name>
<protein>
    <submittedName>
        <fullName evidence="8">Subtilase family protein</fullName>
    </submittedName>
</protein>
<keyword evidence="3" id="KW-0378">Hydrolase</keyword>
<dbReference type="PANTHER" id="PTHR43806:SF11">
    <property type="entry name" value="CEREVISIN-RELATED"/>
    <property type="match status" value="1"/>
</dbReference>
<evidence type="ECO:0000256" key="6">
    <source>
        <dbReference type="SAM" id="MobiDB-lite"/>
    </source>
</evidence>
<dbReference type="Gene3D" id="3.40.50.200">
    <property type="entry name" value="Peptidase S8/S53 domain"/>
    <property type="match status" value="1"/>
</dbReference>
<dbReference type="PANTHER" id="PTHR43806">
    <property type="entry name" value="PEPTIDASE S8"/>
    <property type="match status" value="1"/>
</dbReference>
<evidence type="ECO:0000313" key="9">
    <source>
        <dbReference type="Proteomes" id="UP000198415"/>
    </source>
</evidence>
<dbReference type="Pfam" id="PF00082">
    <property type="entry name" value="Peptidase_S8"/>
    <property type="match status" value="1"/>
</dbReference>
<dbReference type="OrthoDB" id="9790784at2"/>